<name>A0A158L079_9BURK</name>
<protein>
    <submittedName>
        <fullName evidence="1">Uncharacterized protein</fullName>
    </submittedName>
</protein>
<organism evidence="1 2">
    <name type="scientific">Caballeronia choica</name>
    <dbReference type="NCBI Taxonomy" id="326476"/>
    <lineage>
        <taxon>Bacteria</taxon>
        <taxon>Pseudomonadati</taxon>
        <taxon>Pseudomonadota</taxon>
        <taxon>Betaproteobacteria</taxon>
        <taxon>Burkholderiales</taxon>
        <taxon>Burkholderiaceae</taxon>
        <taxon>Caballeronia</taxon>
    </lineage>
</organism>
<dbReference type="Proteomes" id="UP000054770">
    <property type="component" value="Unassembled WGS sequence"/>
</dbReference>
<sequence>MSSNASYFFSAGTSMKREYQYKNYIVDVSVRAEFRLQKVEPIVRSGYNVSVRLLQDDPPVAQIMPIRHSEVPAKMFCTEVEALMAGYSAGRRLADSLMKSEAVCPIV</sequence>
<dbReference type="AlphaFoldDB" id="A0A158L079"/>
<dbReference type="EMBL" id="FCON02000210">
    <property type="protein sequence ID" value="SAL86051.1"/>
    <property type="molecule type" value="Genomic_DNA"/>
</dbReference>
<comment type="caution">
    <text evidence="1">The sequence shown here is derived from an EMBL/GenBank/DDBJ whole genome shotgun (WGS) entry which is preliminary data.</text>
</comment>
<proteinExistence type="predicted"/>
<accession>A0A158L079</accession>
<reference evidence="1" key="1">
    <citation type="submission" date="2016-01" db="EMBL/GenBank/DDBJ databases">
        <authorList>
            <person name="Peeters C."/>
        </authorList>
    </citation>
    <scope>NUCLEOTIDE SEQUENCE [LARGE SCALE GENOMIC DNA]</scope>
    <source>
        <strain evidence="1">LMG 22940</strain>
    </source>
</reference>
<evidence type="ECO:0000313" key="1">
    <source>
        <dbReference type="EMBL" id="SAL86051.1"/>
    </source>
</evidence>
<keyword evidence="2" id="KW-1185">Reference proteome</keyword>
<evidence type="ECO:0000313" key="2">
    <source>
        <dbReference type="Proteomes" id="UP000054770"/>
    </source>
</evidence>
<gene>
    <name evidence="1" type="ORF">AWB68_07895</name>
</gene>